<proteinExistence type="predicted"/>
<dbReference type="Proteomes" id="UP000214646">
    <property type="component" value="Unassembled WGS sequence"/>
</dbReference>
<sequence>MNDPVGYAVDVLGVTPTPDQAAIAPAILQPPYRVLVKSGHNVGKTYLAAWLVNWWYDTRDPGVVITTAPTRRDVADLLWTEVRLQRQRAAVRLSMNFAGPAAPEMRIGPDHYAKGYTAAAGESFQGRHRARMLFVFDEAEGVDGIYWQTAGTMFQPTGEHGFFAILNPTTTTSQSFQEERAVGPDGERKWRVFAVSSLTHPNVAVGLANADRSRKGSPLLSLPVPGAVTVEQVTAWMGDWFERVSAGNQTPADVEFPPGSGAWWRPGPLGEARVLGRRPSAGTYGVWSEQLWASVLAPNPTLVWAPGDLPEIGCDVARFGDDWTETHSRWGPVSLDHEAVNGWDEVRVAARLKEIAAALAARATSTRPRTAAAIDPKTIRIKVDDTGVGGGVVSILRADGYAVFPVNSSETANEAVKYQKVRHELWFSTVERAKAGLLSLADLNARKPYLVAKLEAQALAPLWWPDSAGRRCVEPKDETKRKLGRSPDGMDALNLAYYDARTPGTASWVDTGGRRNWRDRT</sequence>
<evidence type="ECO:0000313" key="1">
    <source>
        <dbReference type="EMBL" id="OWK45808.1"/>
    </source>
</evidence>
<dbReference type="EMBL" id="NIDE01000002">
    <property type="protein sequence ID" value="OWK45808.1"/>
    <property type="molecule type" value="Genomic_DNA"/>
</dbReference>
<keyword evidence="2" id="KW-1185">Reference proteome</keyword>
<accession>A0A225E4S9</accession>
<name>A0A225E4S9_9BACT</name>
<dbReference type="AlphaFoldDB" id="A0A225E4S9"/>
<gene>
    <name evidence="1" type="ORF">FRUB_02139</name>
</gene>
<protein>
    <submittedName>
        <fullName evidence="1">Putative terminase B protein</fullName>
    </submittedName>
</protein>
<dbReference type="Gene3D" id="3.30.420.240">
    <property type="match status" value="1"/>
</dbReference>
<evidence type="ECO:0000313" key="2">
    <source>
        <dbReference type="Proteomes" id="UP000214646"/>
    </source>
</evidence>
<reference evidence="2" key="1">
    <citation type="submission" date="2017-06" db="EMBL/GenBank/DDBJ databases">
        <title>Genome analysis of Fimbriiglobus ruber SP5, the first member of the order Planctomycetales with confirmed chitinolytic capability.</title>
        <authorList>
            <person name="Ravin N.V."/>
            <person name="Rakitin A.L."/>
            <person name="Ivanova A.A."/>
            <person name="Beletsky A.V."/>
            <person name="Kulichevskaya I.S."/>
            <person name="Mardanov A.V."/>
            <person name="Dedysh S.N."/>
        </authorList>
    </citation>
    <scope>NUCLEOTIDE SEQUENCE [LARGE SCALE GENOMIC DNA]</scope>
    <source>
        <strain evidence="2">SP5</strain>
    </source>
</reference>
<comment type="caution">
    <text evidence="1">The sequence shown here is derived from an EMBL/GenBank/DDBJ whole genome shotgun (WGS) entry which is preliminary data.</text>
</comment>
<organism evidence="1 2">
    <name type="scientific">Fimbriiglobus ruber</name>
    <dbReference type="NCBI Taxonomy" id="1908690"/>
    <lineage>
        <taxon>Bacteria</taxon>
        <taxon>Pseudomonadati</taxon>
        <taxon>Planctomycetota</taxon>
        <taxon>Planctomycetia</taxon>
        <taxon>Gemmatales</taxon>
        <taxon>Gemmataceae</taxon>
        <taxon>Fimbriiglobus</taxon>
    </lineage>
</organism>